<feature type="transmembrane region" description="Helical" evidence="1">
    <location>
        <begin position="20"/>
        <end position="38"/>
    </location>
</feature>
<keyword evidence="1" id="KW-0472">Membrane</keyword>
<accession>A0A4C1SF99</accession>
<reference evidence="2 3" key="1">
    <citation type="journal article" date="2019" name="Commun. Biol.">
        <title>The bagworm genome reveals a unique fibroin gene that provides high tensile strength.</title>
        <authorList>
            <person name="Kono N."/>
            <person name="Nakamura H."/>
            <person name="Ohtoshi R."/>
            <person name="Tomita M."/>
            <person name="Numata K."/>
            <person name="Arakawa K."/>
        </authorList>
    </citation>
    <scope>NUCLEOTIDE SEQUENCE [LARGE SCALE GENOMIC DNA]</scope>
</reference>
<dbReference type="AlphaFoldDB" id="A0A4C1SF99"/>
<dbReference type="OrthoDB" id="5973539at2759"/>
<evidence type="ECO:0000313" key="2">
    <source>
        <dbReference type="EMBL" id="GBP00782.1"/>
    </source>
</evidence>
<gene>
    <name evidence="2" type="primary">Mctp</name>
    <name evidence="2" type="ORF">EVAR_72188_1</name>
</gene>
<keyword evidence="1" id="KW-1133">Transmembrane helix</keyword>
<organism evidence="2 3">
    <name type="scientific">Eumeta variegata</name>
    <name type="common">Bagworm moth</name>
    <name type="synonym">Eumeta japonica</name>
    <dbReference type="NCBI Taxonomy" id="151549"/>
    <lineage>
        <taxon>Eukaryota</taxon>
        <taxon>Metazoa</taxon>
        <taxon>Ecdysozoa</taxon>
        <taxon>Arthropoda</taxon>
        <taxon>Hexapoda</taxon>
        <taxon>Insecta</taxon>
        <taxon>Pterygota</taxon>
        <taxon>Neoptera</taxon>
        <taxon>Endopterygota</taxon>
        <taxon>Lepidoptera</taxon>
        <taxon>Glossata</taxon>
        <taxon>Ditrysia</taxon>
        <taxon>Tineoidea</taxon>
        <taxon>Psychidae</taxon>
        <taxon>Oiketicinae</taxon>
        <taxon>Eumeta</taxon>
    </lineage>
</organism>
<keyword evidence="1 2" id="KW-0812">Transmembrane</keyword>
<feature type="transmembrane region" description="Helical" evidence="1">
    <location>
        <begin position="44"/>
        <end position="64"/>
    </location>
</feature>
<keyword evidence="3" id="KW-1185">Reference proteome</keyword>
<comment type="caution">
    <text evidence="2">The sequence shown here is derived from an EMBL/GenBank/DDBJ whole genome shotgun (WGS) entry which is preliminary data.</text>
</comment>
<evidence type="ECO:0000256" key="1">
    <source>
        <dbReference type="SAM" id="Phobius"/>
    </source>
</evidence>
<dbReference type="Proteomes" id="UP000299102">
    <property type="component" value="Unassembled WGS sequence"/>
</dbReference>
<dbReference type="EMBL" id="BGZK01006809">
    <property type="protein sequence ID" value="GBP00782.1"/>
    <property type="molecule type" value="Genomic_DNA"/>
</dbReference>
<sequence>MNIFDAARYIQSCFEWENPLRSAIAFTLWVIACIYGNLETIPLVLLLIILNPILEVLAMIMSTMKTMMMTKKKKKSIKERLQAIQEVSQTVQNTIGYLASLGESTKK</sequence>
<protein>
    <submittedName>
        <fullName evidence="2">Multiple C2 and transmembrane domain-containing protein</fullName>
    </submittedName>
</protein>
<name>A0A4C1SF99_EUMVA</name>
<evidence type="ECO:0000313" key="3">
    <source>
        <dbReference type="Proteomes" id="UP000299102"/>
    </source>
</evidence>
<proteinExistence type="predicted"/>